<keyword evidence="1" id="KW-0472">Membrane</keyword>
<feature type="transmembrane region" description="Helical" evidence="1">
    <location>
        <begin position="34"/>
        <end position="55"/>
    </location>
</feature>
<dbReference type="InParanoid" id="A0A0C3J7S6"/>
<proteinExistence type="predicted"/>
<reference evidence="3" key="2">
    <citation type="submission" date="2015-01" db="EMBL/GenBank/DDBJ databases">
        <title>Evolutionary Origins and Diversification of the Mycorrhizal Mutualists.</title>
        <authorList>
            <consortium name="DOE Joint Genome Institute"/>
            <consortium name="Mycorrhizal Genomics Consortium"/>
            <person name="Kohler A."/>
            <person name="Kuo A."/>
            <person name="Nagy L.G."/>
            <person name="Floudas D."/>
            <person name="Copeland A."/>
            <person name="Barry K.W."/>
            <person name="Cichocki N."/>
            <person name="Veneault-Fourrey C."/>
            <person name="LaButti K."/>
            <person name="Lindquist E.A."/>
            <person name="Lipzen A."/>
            <person name="Lundell T."/>
            <person name="Morin E."/>
            <person name="Murat C."/>
            <person name="Riley R."/>
            <person name="Ohm R."/>
            <person name="Sun H."/>
            <person name="Tunlid A."/>
            <person name="Henrissat B."/>
            <person name="Grigoriev I.V."/>
            <person name="Hibbett D.S."/>
            <person name="Martin F."/>
        </authorList>
    </citation>
    <scope>NUCLEOTIDE SEQUENCE [LARGE SCALE GENOMIC DNA]</scope>
    <source>
        <strain evidence="3">Marx 270</strain>
    </source>
</reference>
<keyword evidence="3" id="KW-1185">Reference proteome</keyword>
<dbReference type="OrthoDB" id="2681442at2759"/>
<dbReference type="HOGENOM" id="CLU_2868606_0_0_1"/>
<keyword evidence="1" id="KW-1133">Transmembrane helix</keyword>
<dbReference type="EMBL" id="KN831968">
    <property type="protein sequence ID" value="KIO05103.1"/>
    <property type="molecule type" value="Genomic_DNA"/>
</dbReference>
<keyword evidence="1" id="KW-0812">Transmembrane</keyword>
<dbReference type="Proteomes" id="UP000054217">
    <property type="component" value="Unassembled WGS sequence"/>
</dbReference>
<accession>A0A0C3J7S6</accession>
<organism evidence="2 3">
    <name type="scientific">Pisolithus tinctorius Marx 270</name>
    <dbReference type="NCBI Taxonomy" id="870435"/>
    <lineage>
        <taxon>Eukaryota</taxon>
        <taxon>Fungi</taxon>
        <taxon>Dikarya</taxon>
        <taxon>Basidiomycota</taxon>
        <taxon>Agaricomycotina</taxon>
        <taxon>Agaricomycetes</taxon>
        <taxon>Agaricomycetidae</taxon>
        <taxon>Boletales</taxon>
        <taxon>Sclerodermatineae</taxon>
        <taxon>Pisolithaceae</taxon>
        <taxon>Pisolithus</taxon>
    </lineage>
</organism>
<sequence length="64" mass="6979">MPGHAFRIRGATELLLQGVPPDVITTQGRWESQAFFIIGVKSVAFSLCSSLLLLIPPISFPLIQ</sequence>
<reference evidence="2 3" key="1">
    <citation type="submission" date="2014-04" db="EMBL/GenBank/DDBJ databases">
        <authorList>
            <consortium name="DOE Joint Genome Institute"/>
            <person name="Kuo A."/>
            <person name="Kohler A."/>
            <person name="Costa M.D."/>
            <person name="Nagy L.G."/>
            <person name="Floudas D."/>
            <person name="Copeland A."/>
            <person name="Barry K.W."/>
            <person name="Cichocki N."/>
            <person name="Veneault-Fourrey C."/>
            <person name="LaButti K."/>
            <person name="Lindquist E.A."/>
            <person name="Lipzen A."/>
            <person name="Lundell T."/>
            <person name="Morin E."/>
            <person name="Murat C."/>
            <person name="Sun H."/>
            <person name="Tunlid A."/>
            <person name="Henrissat B."/>
            <person name="Grigoriev I.V."/>
            <person name="Hibbett D.S."/>
            <person name="Martin F."/>
            <person name="Nordberg H.P."/>
            <person name="Cantor M.N."/>
            <person name="Hua S.X."/>
        </authorList>
    </citation>
    <scope>NUCLEOTIDE SEQUENCE [LARGE SCALE GENOMIC DNA]</scope>
    <source>
        <strain evidence="2 3">Marx 270</strain>
    </source>
</reference>
<protein>
    <submittedName>
        <fullName evidence="2">Uncharacterized protein</fullName>
    </submittedName>
</protein>
<evidence type="ECO:0000313" key="2">
    <source>
        <dbReference type="EMBL" id="KIO05103.1"/>
    </source>
</evidence>
<gene>
    <name evidence="2" type="ORF">M404DRAFT_949152</name>
</gene>
<dbReference type="AlphaFoldDB" id="A0A0C3J7S6"/>
<name>A0A0C3J7S6_PISTI</name>
<evidence type="ECO:0000313" key="3">
    <source>
        <dbReference type="Proteomes" id="UP000054217"/>
    </source>
</evidence>
<evidence type="ECO:0000256" key="1">
    <source>
        <dbReference type="SAM" id="Phobius"/>
    </source>
</evidence>